<gene>
    <name evidence="2" type="ORF">J3998_09545</name>
</gene>
<accession>A0ABS3Q7A5</accession>
<organism evidence="2 3">
    <name type="scientific">Thiomicrorhabdus marina</name>
    <dbReference type="NCBI Taxonomy" id="2818442"/>
    <lineage>
        <taxon>Bacteria</taxon>
        <taxon>Pseudomonadati</taxon>
        <taxon>Pseudomonadota</taxon>
        <taxon>Gammaproteobacteria</taxon>
        <taxon>Thiotrichales</taxon>
        <taxon>Piscirickettsiaceae</taxon>
        <taxon>Thiomicrorhabdus</taxon>
    </lineage>
</organism>
<protein>
    <submittedName>
        <fullName evidence="2">Uncharacterized protein</fullName>
    </submittedName>
</protein>
<evidence type="ECO:0000313" key="3">
    <source>
        <dbReference type="Proteomes" id="UP000664835"/>
    </source>
</evidence>
<comment type="caution">
    <text evidence="2">The sequence shown here is derived from an EMBL/GenBank/DDBJ whole genome shotgun (WGS) entry which is preliminary data.</text>
</comment>
<evidence type="ECO:0000313" key="2">
    <source>
        <dbReference type="EMBL" id="MBO1927819.1"/>
    </source>
</evidence>
<keyword evidence="1" id="KW-0472">Membrane</keyword>
<dbReference type="EMBL" id="JAGETV010000018">
    <property type="protein sequence ID" value="MBO1927819.1"/>
    <property type="molecule type" value="Genomic_DNA"/>
</dbReference>
<dbReference type="RefSeq" id="WP_208150433.1">
    <property type="nucleotide sequence ID" value="NZ_JAGETV010000018.1"/>
</dbReference>
<keyword evidence="1" id="KW-0812">Transmembrane</keyword>
<keyword evidence="3" id="KW-1185">Reference proteome</keyword>
<reference evidence="2 3" key="1">
    <citation type="submission" date="2021-03" db="EMBL/GenBank/DDBJ databases">
        <title>Thiomicrorhabdus sp.nov.,novel sulfur-oxidizing bacteria isolated from coastal sediment.</title>
        <authorList>
            <person name="Liu X."/>
        </authorList>
    </citation>
    <scope>NUCLEOTIDE SEQUENCE [LARGE SCALE GENOMIC DNA]</scope>
    <source>
        <strain evidence="2 3">6S2-11</strain>
    </source>
</reference>
<feature type="transmembrane region" description="Helical" evidence="1">
    <location>
        <begin position="40"/>
        <end position="65"/>
    </location>
</feature>
<evidence type="ECO:0000256" key="1">
    <source>
        <dbReference type="SAM" id="Phobius"/>
    </source>
</evidence>
<sequence length="75" mass="8200">MSPQLLIFTGRCTQAFGTIGFVLLFGYGLYVSILQDLTQGITLISIGLIIAWSVALITGGCYLAAESYRHRTIRD</sequence>
<proteinExistence type="predicted"/>
<name>A0ABS3Q7A5_9GAMM</name>
<keyword evidence="1" id="KW-1133">Transmembrane helix</keyword>
<feature type="transmembrane region" description="Helical" evidence="1">
    <location>
        <begin position="12"/>
        <end position="34"/>
    </location>
</feature>
<dbReference type="Proteomes" id="UP000664835">
    <property type="component" value="Unassembled WGS sequence"/>
</dbReference>